<dbReference type="InterPro" id="IPR036682">
    <property type="entry name" value="OS_D_A10/PebIII_sf"/>
</dbReference>
<organism evidence="2 3">
    <name type="scientific">Leptidea sinapis</name>
    <dbReference type="NCBI Taxonomy" id="189913"/>
    <lineage>
        <taxon>Eukaryota</taxon>
        <taxon>Metazoa</taxon>
        <taxon>Ecdysozoa</taxon>
        <taxon>Arthropoda</taxon>
        <taxon>Hexapoda</taxon>
        <taxon>Insecta</taxon>
        <taxon>Pterygota</taxon>
        <taxon>Neoptera</taxon>
        <taxon>Endopterygota</taxon>
        <taxon>Lepidoptera</taxon>
        <taxon>Glossata</taxon>
        <taxon>Ditrysia</taxon>
        <taxon>Papilionoidea</taxon>
        <taxon>Pieridae</taxon>
        <taxon>Dismorphiinae</taxon>
        <taxon>Leptidea</taxon>
    </lineage>
</organism>
<dbReference type="Gene3D" id="1.10.2080.10">
    <property type="entry name" value="Insect odorant-binding protein A10/Ejaculatory bulb-specific protein 3"/>
    <property type="match status" value="1"/>
</dbReference>
<dbReference type="AlphaFoldDB" id="A0A5E4QKK6"/>
<protein>
    <submittedName>
        <fullName evidence="2">Uncharacterized protein</fullName>
    </submittedName>
</protein>
<evidence type="ECO:0000256" key="1">
    <source>
        <dbReference type="SAM" id="SignalP"/>
    </source>
</evidence>
<dbReference type="SUPFAM" id="SSF100910">
    <property type="entry name" value="Chemosensory protein Csp2"/>
    <property type="match status" value="1"/>
</dbReference>
<evidence type="ECO:0000313" key="3">
    <source>
        <dbReference type="Proteomes" id="UP000324832"/>
    </source>
</evidence>
<accession>A0A5E4QKK6</accession>
<dbReference type="PANTHER" id="PTHR11257">
    <property type="entry name" value="CHEMOSENSORY PROTEIN-RELATED"/>
    <property type="match status" value="1"/>
</dbReference>
<dbReference type="PANTHER" id="PTHR11257:SF13">
    <property type="entry name" value="GEO07322P1"/>
    <property type="match status" value="1"/>
</dbReference>
<feature type="signal peptide" evidence="1">
    <location>
        <begin position="1"/>
        <end position="18"/>
    </location>
</feature>
<proteinExistence type="predicted"/>
<name>A0A5E4QKK6_9NEOP</name>
<dbReference type="InterPro" id="IPR005055">
    <property type="entry name" value="A10/PebIII"/>
</dbReference>
<keyword evidence="3" id="KW-1185">Reference proteome</keyword>
<gene>
    <name evidence="2" type="ORF">LSINAPIS_LOCUS8880</name>
</gene>
<evidence type="ECO:0000313" key="2">
    <source>
        <dbReference type="EMBL" id="VVC97649.1"/>
    </source>
</evidence>
<keyword evidence="1" id="KW-0732">Signal</keyword>
<feature type="chain" id="PRO_5022714076" evidence="1">
    <location>
        <begin position="19"/>
        <end position="96"/>
    </location>
</feature>
<dbReference type="Proteomes" id="UP000324832">
    <property type="component" value="Unassembled WGS sequence"/>
</dbReference>
<reference evidence="2 3" key="1">
    <citation type="submission" date="2017-07" db="EMBL/GenBank/DDBJ databases">
        <authorList>
            <person name="Talla V."/>
            <person name="Backstrom N."/>
        </authorList>
    </citation>
    <scope>NUCLEOTIDE SEQUENCE [LARGE SCALE GENOMIC DNA]</scope>
</reference>
<dbReference type="Pfam" id="PF03392">
    <property type="entry name" value="OS-D"/>
    <property type="match status" value="1"/>
</dbReference>
<dbReference type="EMBL" id="FZQP02003256">
    <property type="protein sequence ID" value="VVC97649.1"/>
    <property type="molecule type" value="Genomic_DNA"/>
</dbReference>
<sequence length="96" mass="11167">MNLLILSVLVVMIAATSAEQYTDRYDNINIDEILTHIIDAIQSSCSKCTEMQRKMSRKVVNFIKEQEKTFWEDLKHKYDPGDVYKPVYESFLAADD</sequence>